<organism evidence="3 4">
    <name type="scientific">Rotaria socialis</name>
    <dbReference type="NCBI Taxonomy" id="392032"/>
    <lineage>
        <taxon>Eukaryota</taxon>
        <taxon>Metazoa</taxon>
        <taxon>Spiralia</taxon>
        <taxon>Gnathifera</taxon>
        <taxon>Rotifera</taxon>
        <taxon>Eurotatoria</taxon>
        <taxon>Bdelloidea</taxon>
        <taxon>Philodinida</taxon>
        <taxon>Philodinidae</taxon>
        <taxon>Rotaria</taxon>
    </lineage>
</organism>
<evidence type="ECO:0000256" key="1">
    <source>
        <dbReference type="SAM" id="SignalP"/>
    </source>
</evidence>
<dbReference type="OrthoDB" id="10627420at2759"/>
<dbReference type="Proteomes" id="UP000663825">
    <property type="component" value="Unassembled WGS sequence"/>
</dbReference>
<dbReference type="EMBL" id="CAJNYD010003446">
    <property type="protein sequence ID" value="CAF3509668.1"/>
    <property type="molecule type" value="Genomic_DNA"/>
</dbReference>
<proteinExistence type="predicted"/>
<feature type="signal peptide" evidence="1">
    <location>
        <begin position="1"/>
        <end position="21"/>
    </location>
</feature>
<evidence type="ECO:0000313" key="2">
    <source>
        <dbReference type="EMBL" id="CAF3066949.1"/>
    </source>
</evidence>
<name>A0A818HJA1_9BILA</name>
<feature type="chain" id="PRO_5036233198" evidence="1">
    <location>
        <begin position="22"/>
        <end position="128"/>
    </location>
</feature>
<evidence type="ECO:0000313" key="3">
    <source>
        <dbReference type="EMBL" id="CAF3509668.1"/>
    </source>
</evidence>
<keyword evidence="1" id="KW-0732">Signal</keyword>
<gene>
    <name evidence="3" type="ORF">LUA448_LOCUS25798</name>
    <name evidence="2" type="ORF">TIS948_LOCUS4875</name>
</gene>
<accession>A0A818HJA1</accession>
<reference evidence="3" key="1">
    <citation type="submission" date="2021-02" db="EMBL/GenBank/DDBJ databases">
        <authorList>
            <person name="Nowell W R."/>
        </authorList>
    </citation>
    <scope>NUCLEOTIDE SEQUENCE</scope>
</reference>
<comment type="caution">
    <text evidence="3">The sequence shown here is derived from an EMBL/GenBank/DDBJ whole genome shotgun (WGS) entry which is preliminary data.</text>
</comment>
<sequence length="128" mass="13570">MSSNFGKFCIVLLAIQQTVFCLKCYDCNRGTDGCGISFKSKGAGVIEDAATQSSVQCVKIVHRSNDNAIDRLMGNAAICSSVSPVDKISIYCCNNTDLCNGSPIKSASLTLQMVAVGISLLYVKSICI</sequence>
<evidence type="ECO:0000313" key="4">
    <source>
        <dbReference type="Proteomes" id="UP000663833"/>
    </source>
</evidence>
<dbReference type="EMBL" id="CAJNXB010000567">
    <property type="protein sequence ID" value="CAF3066949.1"/>
    <property type="molecule type" value="Genomic_DNA"/>
</dbReference>
<dbReference type="Proteomes" id="UP000663833">
    <property type="component" value="Unassembled WGS sequence"/>
</dbReference>
<dbReference type="AlphaFoldDB" id="A0A818HJA1"/>
<protein>
    <submittedName>
        <fullName evidence="3">Uncharacterized protein</fullName>
    </submittedName>
</protein>